<sequence length="307" mass="34762">MRLASRLTDPLCALVRLETFRTLPAPLSIVPVSPVAPCRPDILVLTGQEIPFGRPYRIHPNGVRMLLTTRKRVHSFPAAYRLTTSIASNTPTSVGPSHKRCRSPATSLSTTALSSVALVLVRADRLPSRKRFRDSSAPSHQEVSIEDSTEAGTEGGIEVTIQDAVEPDISPFLPEQTVIEKLDEHEKAIQGMHNNLIEMTIMRFEELEEDQKTLKDRAETVETKRTNLRERVRSLEIGGLSLQDTLRAKREAYARIERQLGFVTEELRHCRMAHFTDKESLRRIETFLCRRFDYRLQICCITGYVIG</sequence>
<comment type="caution">
    <text evidence="3">The sequence shown here is derived from an EMBL/GenBank/DDBJ whole genome shotgun (WGS) entry which is preliminary data.</text>
</comment>
<proteinExistence type="predicted"/>
<gene>
    <name evidence="3" type="ORF">Tco_1017059</name>
</gene>
<evidence type="ECO:0000313" key="3">
    <source>
        <dbReference type="EMBL" id="GJT65579.1"/>
    </source>
</evidence>
<keyword evidence="1" id="KW-0175">Coiled coil</keyword>
<organism evidence="3 4">
    <name type="scientific">Tanacetum coccineum</name>
    <dbReference type="NCBI Taxonomy" id="301880"/>
    <lineage>
        <taxon>Eukaryota</taxon>
        <taxon>Viridiplantae</taxon>
        <taxon>Streptophyta</taxon>
        <taxon>Embryophyta</taxon>
        <taxon>Tracheophyta</taxon>
        <taxon>Spermatophyta</taxon>
        <taxon>Magnoliopsida</taxon>
        <taxon>eudicotyledons</taxon>
        <taxon>Gunneridae</taxon>
        <taxon>Pentapetalae</taxon>
        <taxon>asterids</taxon>
        <taxon>campanulids</taxon>
        <taxon>Asterales</taxon>
        <taxon>Asteraceae</taxon>
        <taxon>Asteroideae</taxon>
        <taxon>Anthemideae</taxon>
        <taxon>Anthemidinae</taxon>
        <taxon>Tanacetum</taxon>
    </lineage>
</organism>
<evidence type="ECO:0000256" key="1">
    <source>
        <dbReference type="SAM" id="Coils"/>
    </source>
</evidence>
<dbReference type="EMBL" id="BQNB010017642">
    <property type="protein sequence ID" value="GJT65579.1"/>
    <property type="molecule type" value="Genomic_DNA"/>
</dbReference>
<reference evidence="3" key="1">
    <citation type="journal article" date="2022" name="Int. J. Mol. Sci.">
        <title>Draft Genome of Tanacetum Coccineum: Genomic Comparison of Closely Related Tanacetum-Family Plants.</title>
        <authorList>
            <person name="Yamashiro T."/>
            <person name="Shiraishi A."/>
            <person name="Nakayama K."/>
            <person name="Satake H."/>
        </authorList>
    </citation>
    <scope>NUCLEOTIDE SEQUENCE</scope>
</reference>
<evidence type="ECO:0000313" key="4">
    <source>
        <dbReference type="Proteomes" id="UP001151760"/>
    </source>
</evidence>
<name>A0ABQ5FQX9_9ASTR</name>
<reference evidence="3" key="2">
    <citation type="submission" date="2022-01" db="EMBL/GenBank/DDBJ databases">
        <authorList>
            <person name="Yamashiro T."/>
            <person name="Shiraishi A."/>
            <person name="Satake H."/>
            <person name="Nakayama K."/>
        </authorList>
    </citation>
    <scope>NUCLEOTIDE SEQUENCE</scope>
</reference>
<feature type="coiled-coil region" evidence="1">
    <location>
        <begin position="197"/>
        <end position="231"/>
    </location>
</feature>
<accession>A0ABQ5FQX9</accession>
<keyword evidence="4" id="KW-1185">Reference proteome</keyword>
<dbReference type="Proteomes" id="UP001151760">
    <property type="component" value="Unassembled WGS sequence"/>
</dbReference>
<protein>
    <submittedName>
        <fullName evidence="3">Uncharacterized protein</fullName>
    </submittedName>
</protein>
<feature type="region of interest" description="Disordered" evidence="2">
    <location>
        <begin position="129"/>
        <end position="153"/>
    </location>
</feature>
<evidence type="ECO:0000256" key="2">
    <source>
        <dbReference type="SAM" id="MobiDB-lite"/>
    </source>
</evidence>